<dbReference type="HOGENOM" id="CLU_1019518_0_0_1"/>
<evidence type="ECO:0000313" key="3">
    <source>
        <dbReference type="Proteomes" id="UP000003163"/>
    </source>
</evidence>
<reference evidence="2 3" key="1">
    <citation type="submission" date="2011-08" db="EMBL/GenBank/DDBJ databases">
        <authorList>
            <person name="Liu Z.J."/>
            <person name="Shi F.L."/>
            <person name="Lu J.Q."/>
            <person name="Li M."/>
            <person name="Wang Z.L."/>
        </authorList>
    </citation>
    <scope>NUCLEOTIDE SEQUENCE [LARGE SCALE GENOMIC DNA]</scope>
    <source>
        <strain evidence="2 3">USNM 41457</strain>
    </source>
</reference>
<dbReference type="InParanoid" id="J9D5P6"/>
<name>J9D5P6_EDHAE</name>
<dbReference type="EMBL" id="AFBI03000046">
    <property type="protein sequence ID" value="EJW03086.1"/>
    <property type="molecule type" value="Genomic_DNA"/>
</dbReference>
<organism evidence="2 3">
    <name type="scientific">Edhazardia aedis (strain USNM 41457)</name>
    <name type="common">Microsporidian parasite</name>
    <dbReference type="NCBI Taxonomy" id="1003232"/>
    <lineage>
        <taxon>Eukaryota</taxon>
        <taxon>Fungi</taxon>
        <taxon>Fungi incertae sedis</taxon>
        <taxon>Microsporidia</taxon>
        <taxon>Edhazardia</taxon>
    </lineage>
</organism>
<proteinExistence type="predicted"/>
<keyword evidence="1" id="KW-1133">Transmembrane helix</keyword>
<dbReference type="Proteomes" id="UP000003163">
    <property type="component" value="Unassembled WGS sequence"/>
</dbReference>
<keyword evidence="1" id="KW-0812">Transmembrane</keyword>
<gene>
    <name evidence="2" type="ORF">EDEG_02529</name>
</gene>
<feature type="transmembrane region" description="Helical" evidence="1">
    <location>
        <begin position="167"/>
        <end position="188"/>
    </location>
</feature>
<keyword evidence="3" id="KW-1185">Reference proteome</keyword>
<evidence type="ECO:0000313" key="2">
    <source>
        <dbReference type="EMBL" id="EJW03086.1"/>
    </source>
</evidence>
<reference evidence="3" key="2">
    <citation type="submission" date="2015-07" db="EMBL/GenBank/DDBJ databases">
        <title>Contrasting host-pathogen interactions and genome evolution in two generalist and specialist microsporidian pathogens of mosquitoes.</title>
        <authorList>
            <consortium name="The Broad Institute Genomics Platform"/>
            <consortium name="The Broad Institute Genome Sequencing Center for Infectious Disease"/>
            <person name="Cuomo C.A."/>
            <person name="Sanscrainte N.D."/>
            <person name="Goldberg J.M."/>
            <person name="Heiman D."/>
            <person name="Young S."/>
            <person name="Zeng Q."/>
            <person name="Becnel J.J."/>
            <person name="Birren B.W."/>
        </authorList>
    </citation>
    <scope>NUCLEOTIDE SEQUENCE [LARGE SCALE GENOMIC DNA]</scope>
    <source>
        <strain evidence="3">USNM 41457</strain>
    </source>
</reference>
<accession>J9D5P6</accession>
<keyword evidence="1" id="KW-0472">Membrane</keyword>
<dbReference type="AlphaFoldDB" id="J9D5P6"/>
<dbReference type="VEuPathDB" id="MicrosporidiaDB:EDEG_02529"/>
<sequence length="273" mass="32058">MGFWNDIILDNCVEILFGGLILILLSFGCYLYLSQKKKPPQKKKNIFEDFELLLPKPNDVKLRSEHLKKLHTEYLQLLDEVVKAGFQNIRDDDEGDDYIRKFYSLVFSFWRYVAFGIVDDKKNLTDEKSQSLFLKWLDIVPKLFISSTWTEFHPIRYADTESIAHKYVFSIDFFIAAISVFIFSNGLIKNAPLNIINEMNEMKNTSTNKFVRENLSETIENFKKGTLDVMEIKKINREIIYEMGRVAIRYFEIVEKIAVNVPLEKRSSIKHVL</sequence>
<evidence type="ECO:0000256" key="1">
    <source>
        <dbReference type="SAM" id="Phobius"/>
    </source>
</evidence>
<protein>
    <submittedName>
        <fullName evidence="2">Uncharacterized protein</fullName>
    </submittedName>
</protein>
<comment type="caution">
    <text evidence="2">The sequence shown here is derived from an EMBL/GenBank/DDBJ whole genome shotgun (WGS) entry which is preliminary data.</text>
</comment>
<feature type="transmembrane region" description="Helical" evidence="1">
    <location>
        <begin position="15"/>
        <end position="33"/>
    </location>
</feature>